<proteinExistence type="predicted"/>
<keyword evidence="2" id="KW-0472">Membrane</keyword>
<organism evidence="3 4">
    <name type="scientific">Panicum miliaceum</name>
    <name type="common">Proso millet</name>
    <name type="synonym">Broomcorn millet</name>
    <dbReference type="NCBI Taxonomy" id="4540"/>
    <lineage>
        <taxon>Eukaryota</taxon>
        <taxon>Viridiplantae</taxon>
        <taxon>Streptophyta</taxon>
        <taxon>Embryophyta</taxon>
        <taxon>Tracheophyta</taxon>
        <taxon>Spermatophyta</taxon>
        <taxon>Magnoliopsida</taxon>
        <taxon>Liliopsida</taxon>
        <taxon>Poales</taxon>
        <taxon>Poaceae</taxon>
        <taxon>PACMAD clade</taxon>
        <taxon>Panicoideae</taxon>
        <taxon>Panicodae</taxon>
        <taxon>Paniceae</taxon>
        <taxon>Panicinae</taxon>
        <taxon>Panicum</taxon>
        <taxon>Panicum sect. Panicum</taxon>
    </lineage>
</organism>
<dbReference type="AlphaFoldDB" id="A0A3L6R8W3"/>
<keyword evidence="2" id="KW-0812">Transmembrane</keyword>
<gene>
    <name evidence="3" type="ORF">C2845_PM06G20650</name>
</gene>
<dbReference type="STRING" id="4540.A0A3L6R8W3"/>
<protein>
    <submittedName>
        <fullName evidence="3">Uncharacterized protein</fullName>
    </submittedName>
</protein>
<evidence type="ECO:0000313" key="3">
    <source>
        <dbReference type="EMBL" id="RLM98781.1"/>
    </source>
</evidence>
<dbReference type="OrthoDB" id="678343at2759"/>
<keyword evidence="4" id="KW-1185">Reference proteome</keyword>
<keyword evidence="2" id="KW-1133">Transmembrane helix</keyword>
<dbReference type="Proteomes" id="UP000275267">
    <property type="component" value="Unassembled WGS sequence"/>
</dbReference>
<accession>A0A3L6R8W3</accession>
<comment type="caution">
    <text evidence="3">The sequence shown here is derived from an EMBL/GenBank/DDBJ whole genome shotgun (WGS) entry which is preliminary data.</text>
</comment>
<dbReference type="EMBL" id="PQIB02000009">
    <property type="protein sequence ID" value="RLM98781.1"/>
    <property type="molecule type" value="Genomic_DNA"/>
</dbReference>
<evidence type="ECO:0000256" key="2">
    <source>
        <dbReference type="SAM" id="Phobius"/>
    </source>
</evidence>
<sequence length="248" mass="25802">MDKTLIIVCSAVGSLGVLSAILGFSAEGTKLTPYTILVYGDDCIYPQNPALGLGICAAVFLLAGQVTSTAVGGCCKSRSIGDQADRRRRLRRRLVVSGTVTAGDISLLHTTYISTFHMFRVMNTALGIASYVMTRKQRAKAPAPAPAPAKGEPKIPPGSSAQGNGPHAPNQESPATQESPAEAPQPQAVAPSAPLESAGELPPVAMGQQQQPATASHQGDELSTVIRNEVTKQGIRLAAKVVEHSLLS</sequence>
<feature type="transmembrane region" description="Helical" evidence="2">
    <location>
        <begin position="94"/>
        <end position="112"/>
    </location>
</feature>
<feature type="compositionally biased region" description="Polar residues" evidence="1">
    <location>
        <begin position="207"/>
        <end position="217"/>
    </location>
</feature>
<evidence type="ECO:0000256" key="1">
    <source>
        <dbReference type="SAM" id="MobiDB-lite"/>
    </source>
</evidence>
<reference evidence="4" key="1">
    <citation type="journal article" date="2019" name="Nat. Commun.">
        <title>The genome of broomcorn millet.</title>
        <authorList>
            <person name="Zou C."/>
            <person name="Miki D."/>
            <person name="Li D."/>
            <person name="Tang Q."/>
            <person name="Xiao L."/>
            <person name="Rajput S."/>
            <person name="Deng P."/>
            <person name="Jia W."/>
            <person name="Huang R."/>
            <person name="Zhang M."/>
            <person name="Sun Y."/>
            <person name="Hu J."/>
            <person name="Fu X."/>
            <person name="Schnable P.S."/>
            <person name="Li F."/>
            <person name="Zhang H."/>
            <person name="Feng B."/>
            <person name="Zhu X."/>
            <person name="Liu R."/>
            <person name="Schnable J.C."/>
            <person name="Zhu J.-K."/>
            <person name="Zhang H."/>
        </authorList>
    </citation>
    <scope>NUCLEOTIDE SEQUENCE [LARGE SCALE GENOMIC DNA]</scope>
</reference>
<evidence type="ECO:0000313" key="4">
    <source>
        <dbReference type="Proteomes" id="UP000275267"/>
    </source>
</evidence>
<feature type="compositionally biased region" description="Low complexity" evidence="1">
    <location>
        <begin position="172"/>
        <end position="194"/>
    </location>
</feature>
<name>A0A3L6R8W3_PANMI</name>
<feature type="transmembrane region" description="Helical" evidence="2">
    <location>
        <begin position="50"/>
        <end position="73"/>
    </location>
</feature>
<dbReference type="PANTHER" id="PTHR31769">
    <property type="entry name" value="OS07G0462200 PROTEIN-RELATED"/>
    <property type="match status" value="1"/>
</dbReference>
<dbReference type="InterPro" id="IPR052222">
    <property type="entry name" value="DESIGUAL"/>
</dbReference>
<feature type="region of interest" description="Disordered" evidence="1">
    <location>
        <begin position="139"/>
        <end position="222"/>
    </location>
</feature>